<keyword evidence="3" id="KW-1185">Reference proteome</keyword>
<keyword evidence="1" id="KW-0472">Membrane</keyword>
<dbReference type="EMBL" id="JBHSGU010000005">
    <property type="protein sequence ID" value="MFC4701070.1"/>
    <property type="molecule type" value="Genomic_DNA"/>
</dbReference>
<feature type="transmembrane region" description="Helical" evidence="1">
    <location>
        <begin position="6"/>
        <end position="28"/>
    </location>
</feature>
<evidence type="ECO:0000313" key="2">
    <source>
        <dbReference type="EMBL" id="MFC4701070.1"/>
    </source>
</evidence>
<keyword evidence="1" id="KW-1133">Transmembrane helix</keyword>
<reference evidence="3" key="1">
    <citation type="journal article" date="2019" name="Int. J. Syst. Evol. Microbiol.">
        <title>The Global Catalogue of Microorganisms (GCM) 10K type strain sequencing project: providing services to taxonomists for standard genome sequencing and annotation.</title>
        <authorList>
            <consortium name="The Broad Institute Genomics Platform"/>
            <consortium name="The Broad Institute Genome Sequencing Center for Infectious Disease"/>
            <person name="Wu L."/>
            <person name="Ma J."/>
        </authorList>
    </citation>
    <scope>NUCLEOTIDE SEQUENCE [LARGE SCALE GENOMIC DNA]</scope>
    <source>
        <strain evidence="3">KACC 12507</strain>
    </source>
</reference>
<accession>A0ABV9LXQ5</accession>
<evidence type="ECO:0000256" key="1">
    <source>
        <dbReference type="SAM" id="Phobius"/>
    </source>
</evidence>
<gene>
    <name evidence="2" type="ORF">ACFO4O_12930</name>
</gene>
<sequence>MRSLKLWHFLLTAGVIASVMTLTVNHLFKADTQWQKLSVRVVQNKVSLGLEQIHWQWQNEGRPSQITYAPAHGKRIVNITMSDEGKPDFEANQTSCTDFLSWFVHDVSLEHFVEVRSHAPVSETQGSLTSDVASDSNASVCNYILANHSFVYDLASAEMLSYNLSDASRH</sequence>
<name>A0ABV9LXQ5_9ALTE</name>
<comment type="caution">
    <text evidence="2">The sequence shown here is derived from an EMBL/GenBank/DDBJ whole genome shotgun (WGS) entry which is preliminary data.</text>
</comment>
<organism evidence="2 3">
    <name type="scientific">Glaciecola siphonariae</name>
    <dbReference type="NCBI Taxonomy" id="521012"/>
    <lineage>
        <taxon>Bacteria</taxon>
        <taxon>Pseudomonadati</taxon>
        <taxon>Pseudomonadota</taxon>
        <taxon>Gammaproteobacteria</taxon>
        <taxon>Alteromonadales</taxon>
        <taxon>Alteromonadaceae</taxon>
        <taxon>Glaciecola</taxon>
    </lineage>
</organism>
<protein>
    <submittedName>
        <fullName evidence="2">Uncharacterized protein</fullName>
    </submittedName>
</protein>
<proteinExistence type="predicted"/>
<evidence type="ECO:0000313" key="3">
    <source>
        <dbReference type="Proteomes" id="UP001595897"/>
    </source>
</evidence>
<keyword evidence="1" id="KW-0812">Transmembrane</keyword>
<dbReference type="RefSeq" id="WP_382409178.1">
    <property type="nucleotide sequence ID" value="NZ_JBHSGU010000005.1"/>
</dbReference>
<dbReference type="Proteomes" id="UP001595897">
    <property type="component" value="Unassembled WGS sequence"/>
</dbReference>